<gene>
    <name evidence="2" type="ORF">ACFOOI_06815</name>
</gene>
<comment type="caution">
    <text evidence="2">The sequence shown here is derived from an EMBL/GenBank/DDBJ whole genome shotgun (WGS) entry which is preliminary data.</text>
</comment>
<feature type="signal peptide" evidence="1">
    <location>
        <begin position="1"/>
        <end position="26"/>
    </location>
</feature>
<organism evidence="2 3">
    <name type="scientific">Lacihabitans lacunae</name>
    <dbReference type="NCBI Taxonomy" id="1028214"/>
    <lineage>
        <taxon>Bacteria</taxon>
        <taxon>Pseudomonadati</taxon>
        <taxon>Bacteroidota</taxon>
        <taxon>Cytophagia</taxon>
        <taxon>Cytophagales</taxon>
        <taxon>Leadbetterellaceae</taxon>
        <taxon>Lacihabitans</taxon>
    </lineage>
</organism>
<proteinExistence type="predicted"/>
<name>A0ABV7YSL2_9BACT</name>
<feature type="chain" id="PRO_5046791478" evidence="1">
    <location>
        <begin position="27"/>
        <end position="236"/>
    </location>
</feature>
<evidence type="ECO:0000313" key="2">
    <source>
        <dbReference type="EMBL" id="MFC3810354.1"/>
    </source>
</evidence>
<dbReference type="InterPro" id="IPR019619">
    <property type="entry name" value="DUF2490"/>
</dbReference>
<sequence>MGVYSYAWRFASILLFCFLTFVQAAAQDSDAGTWNIITLKTIFSPKWSAFAEGQLRSLRFYNDFHYHEFKAGAVYKAHPNATVALAFGKYDTYASGGNFETPKNNAEYRLWPQFFVTQNLNKLKFENRTRVEFRFTSNGYRNRFRNRIGLSYPLIKTKKKAPKLEVAIYNELFFTNTEPYFERNRASVNLFYHLNSSSNIMLGYLQQFDYKINDETGKGFIQMGYSKTLNFSKKKF</sequence>
<keyword evidence="1" id="KW-0732">Signal</keyword>
<evidence type="ECO:0000256" key="1">
    <source>
        <dbReference type="SAM" id="SignalP"/>
    </source>
</evidence>
<protein>
    <submittedName>
        <fullName evidence="2">DUF2490 domain-containing protein</fullName>
    </submittedName>
</protein>
<dbReference type="RefSeq" id="WP_379836422.1">
    <property type="nucleotide sequence ID" value="NZ_JBHRYQ010000001.1"/>
</dbReference>
<reference evidence="3" key="1">
    <citation type="journal article" date="2019" name="Int. J. Syst. Evol. Microbiol.">
        <title>The Global Catalogue of Microorganisms (GCM) 10K type strain sequencing project: providing services to taxonomists for standard genome sequencing and annotation.</title>
        <authorList>
            <consortium name="The Broad Institute Genomics Platform"/>
            <consortium name="The Broad Institute Genome Sequencing Center for Infectious Disease"/>
            <person name="Wu L."/>
            <person name="Ma J."/>
        </authorList>
    </citation>
    <scope>NUCLEOTIDE SEQUENCE [LARGE SCALE GENOMIC DNA]</scope>
    <source>
        <strain evidence="3">CECT 7956</strain>
    </source>
</reference>
<accession>A0ABV7YSL2</accession>
<dbReference type="EMBL" id="JBHRYQ010000001">
    <property type="protein sequence ID" value="MFC3810354.1"/>
    <property type="molecule type" value="Genomic_DNA"/>
</dbReference>
<dbReference type="Pfam" id="PF10677">
    <property type="entry name" value="DUF2490"/>
    <property type="match status" value="1"/>
</dbReference>
<keyword evidence="3" id="KW-1185">Reference proteome</keyword>
<dbReference type="Proteomes" id="UP001595616">
    <property type="component" value="Unassembled WGS sequence"/>
</dbReference>
<evidence type="ECO:0000313" key="3">
    <source>
        <dbReference type="Proteomes" id="UP001595616"/>
    </source>
</evidence>